<organism evidence="2">
    <name type="scientific">Iconisemion striatum</name>
    <dbReference type="NCBI Taxonomy" id="60296"/>
    <lineage>
        <taxon>Eukaryota</taxon>
        <taxon>Metazoa</taxon>
        <taxon>Chordata</taxon>
        <taxon>Craniata</taxon>
        <taxon>Vertebrata</taxon>
        <taxon>Euteleostomi</taxon>
        <taxon>Actinopterygii</taxon>
        <taxon>Neopterygii</taxon>
        <taxon>Teleostei</taxon>
        <taxon>Neoteleostei</taxon>
        <taxon>Acanthomorphata</taxon>
        <taxon>Ovalentaria</taxon>
        <taxon>Atherinomorphae</taxon>
        <taxon>Cyprinodontiformes</taxon>
        <taxon>Nothobranchiidae</taxon>
        <taxon>Iconisemion</taxon>
    </lineage>
</organism>
<evidence type="ECO:0000256" key="1">
    <source>
        <dbReference type="SAM" id="MobiDB-lite"/>
    </source>
</evidence>
<name>A0A1A7YR05_9TELE</name>
<dbReference type="AlphaFoldDB" id="A0A1A7YR05"/>
<sequence length="69" mass="8065">KAQDAIHSHMQGTSETGLHSVHQRRTLCSKKVKLDWCKNLWEKSDHCIEERNLSKRLTLARSIFSELFT</sequence>
<reference evidence="2" key="1">
    <citation type="submission" date="2016-05" db="EMBL/GenBank/DDBJ databases">
        <authorList>
            <person name="Lavstsen T."/>
            <person name="Jespersen J.S."/>
        </authorList>
    </citation>
    <scope>NUCLEOTIDE SEQUENCE</scope>
    <source>
        <tissue evidence="2">Brain</tissue>
    </source>
</reference>
<dbReference type="EMBL" id="HADX01010404">
    <property type="protein sequence ID" value="SBP32636.1"/>
    <property type="molecule type" value="Transcribed_RNA"/>
</dbReference>
<gene>
    <name evidence="2" type="primary">SI:DKEY-51D8.9</name>
</gene>
<accession>A0A1A7YR05</accession>
<protein>
    <submittedName>
        <fullName evidence="2">Si:dkey-51d8.9</fullName>
    </submittedName>
</protein>
<reference evidence="2" key="2">
    <citation type="submission" date="2016-06" db="EMBL/GenBank/DDBJ databases">
        <title>The genome of a short-lived fish provides insights into sex chromosome evolution and the genetic control of aging.</title>
        <authorList>
            <person name="Reichwald K."/>
            <person name="Felder M."/>
            <person name="Petzold A."/>
            <person name="Koch P."/>
            <person name="Groth M."/>
            <person name="Platzer M."/>
        </authorList>
    </citation>
    <scope>NUCLEOTIDE SEQUENCE</scope>
    <source>
        <tissue evidence="2">Brain</tissue>
    </source>
</reference>
<feature type="non-terminal residue" evidence="2">
    <location>
        <position position="1"/>
    </location>
</feature>
<feature type="non-terminal residue" evidence="2">
    <location>
        <position position="69"/>
    </location>
</feature>
<feature type="region of interest" description="Disordered" evidence="1">
    <location>
        <begin position="1"/>
        <end position="22"/>
    </location>
</feature>
<evidence type="ECO:0000313" key="2">
    <source>
        <dbReference type="EMBL" id="SBP32636.1"/>
    </source>
</evidence>
<proteinExistence type="predicted"/>